<dbReference type="PROSITE" id="PS50825">
    <property type="entry name" value="HYR"/>
    <property type="match status" value="1"/>
</dbReference>
<keyword evidence="4" id="KW-1185">Reference proteome</keyword>
<dbReference type="Gene3D" id="2.60.40.10">
    <property type="entry name" value="Immunoglobulins"/>
    <property type="match status" value="1"/>
</dbReference>
<dbReference type="EMBL" id="LSYV01000118">
    <property type="protein sequence ID" value="KXZ42781.1"/>
    <property type="molecule type" value="Genomic_DNA"/>
</dbReference>
<evidence type="ECO:0000256" key="1">
    <source>
        <dbReference type="ARBA" id="ARBA00022737"/>
    </source>
</evidence>
<dbReference type="Pfam" id="PF02494">
    <property type="entry name" value="HYR"/>
    <property type="match status" value="1"/>
</dbReference>
<accession>A0A150FYU5</accession>
<dbReference type="SUPFAM" id="SSF51101">
    <property type="entry name" value="Mannose-binding lectins"/>
    <property type="match status" value="1"/>
</dbReference>
<sequence>MACSSPPSGSLFPVGEPTLGTCTTAGASTASGTATCVADADGMLAAIESTVVTCTATDAFGNKATRSFTVTVVKPTPPVFMPIADLVVDAEDPSGAVVTYALPTAMDAMSPTNATGPGTATVSCFPTTGSKFAIGTTVVLCTASDAEGIQATATFTVTVTCTWTSPLVSGTATAGTIAPFDETALAAGGLYPITRVQVDAGEYLNAIRVTYQQGSAAAASWNGGLGGSLGTPEVVLEPGEVITRVLVGHDSYIASLGLETNTRALRTLASSRAQSGPAITTTPIGPTSPPTCAPPGSNARLVAVKGQTIATANTGTMLLALGFVWAWDAPATLILPDDIYVEAPSASGANVEFMVAVTNDAAFNCSSESGSLFPVGNTTVTCQIAGGASATFIVAVGE</sequence>
<reference evidence="4" key="1">
    <citation type="journal article" date="2016" name="Nat. Commun.">
        <title>The Gonium pectorale genome demonstrates co-option of cell cycle regulation during the evolution of multicellularity.</title>
        <authorList>
            <person name="Hanschen E.R."/>
            <person name="Marriage T.N."/>
            <person name="Ferris P.J."/>
            <person name="Hamaji T."/>
            <person name="Toyoda A."/>
            <person name="Fujiyama A."/>
            <person name="Neme R."/>
            <person name="Noguchi H."/>
            <person name="Minakuchi Y."/>
            <person name="Suzuki M."/>
            <person name="Kawai-Toyooka H."/>
            <person name="Smith D.R."/>
            <person name="Sparks H."/>
            <person name="Anderson J."/>
            <person name="Bakaric R."/>
            <person name="Luria V."/>
            <person name="Karger A."/>
            <person name="Kirschner M.W."/>
            <person name="Durand P.M."/>
            <person name="Michod R.E."/>
            <person name="Nozaki H."/>
            <person name="Olson B.J."/>
        </authorList>
    </citation>
    <scope>NUCLEOTIDE SEQUENCE [LARGE SCALE GENOMIC DNA]</scope>
    <source>
        <strain evidence="4">NIES-2863</strain>
    </source>
</reference>
<dbReference type="AlphaFoldDB" id="A0A150FYU5"/>
<protein>
    <recommendedName>
        <fullName evidence="2">HYR domain-containing protein</fullName>
    </recommendedName>
</protein>
<dbReference type="InterPro" id="IPR001229">
    <property type="entry name" value="Jacalin-like_lectin_dom"/>
</dbReference>
<evidence type="ECO:0000313" key="4">
    <source>
        <dbReference type="Proteomes" id="UP000075714"/>
    </source>
</evidence>
<name>A0A150FYU5_GONPE</name>
<dbReference type="Pfam" id="PF01419">
    <property type="entry name" value="Jacalin"/>
    <property type="match status" value="1"/>
</dbReference>
<dbReference type="InterPro" id="IPR013783">
    <property type="entry name" value="Ig-like_fold"/>
</dbReference>
<dbReference type="PANTHER" id="PTHR24273:SF32">
    <property type="entry name" value="HYALIN"/>
    <property type="match status" value="1"/>
</dbReference>
<keyword evidence="1" id="KW-0677">Repeat</keyword>
<dbReference type="Proteomes" id="UP000075714">
    <property type="component" value="Unassembled WGS sequence"/>
</dbReference>
<proteinExistence type="predicted"/>
<dbReference type="InterPro" id="IPR036404">
    <property type="entry name" value="Jacalin-like_lectin_dom_sf"/>
</dbReference>
<comment type="caution">
    <text evidence="3">The sequence shown here is derived from an EMBL/GenBank/DDBJ whole genome shotgun (WGS) entry which is preliminary data.</text>
</comment>
<dbReference type="OrthoDB" id="412711at2759"/>
<evidence type="ECO:0000313" key="3">
    <source>
        <dbReference type="EMBL" id="KXZ42781.1"/>
    </source>
</evidence>
<evidence type="ECO:0000259" key="2">
    <source>
        <dbReference type="PROSITE" id="PS50825"/>
    </source>
</evidence>
<organism evidence="3 4">
    <name type="scientific">Gonium pectorale</name>
    <name type="common">Green alga</name>
    <dbReference type="NCBI Taxonomy" id="33097"/>
    <lineage>
        <taxon>Eukaryota</taxon>
        <taxon>Viridiplantae</taxon>
        <taxon>Chlorophyta</taxon>
        <taxon>core chlorophytes</taxon>
        <taxon>Chlorophyceae</taxon>
        <taxon>CS clade</taxon>
        <taxon>Chlamydomonadales</taxon>
        <taxon>Volvocaceae</taxon>
        <taxon>Gonium</taxon>
    </lineage>
</organism>
<dbReference type="PANTHER" id="PTHR24273">
    <property type="entry name" value="FI04643P-RELATED"/>
    <property type="match status" value="1"/>
</dbReference>
<feature type="domain" description="HYR" evidence="2">
    <location>
        <begin position="73"/>
        <end position="161"/>
    </location>
</feature>
<dbReference type="Gene3D" id="2.100.10.30">
    <property type="entry name" value="Jacalin-like lectin domain"/>
    <property type="match status" value="1"/>
</dbReference>
<dbReference type="InterPro" id="IPR003410">
    <property type="entry name" value="HYR_dom"/>
</dbReference>
<gene>
    <name evidence="3" type="ORF">GPECTOR_118g378</name>
</gene>